<evidence type="ECO:0000313" key="2">
    <source>
        <dbReference type="EMBL" id="CAF4726213.1"/>
    </source>
</evidence>
<gene>
    <name evidence="1" type="ORF">GIL414_LOCUS18541</name>
    <name evidence="2" type="ORF">OVN521_LOCUS49271</name>
</gene>
<proteinExistence type="predicted"/>
<name>A0A821JV61_9BILA</name>
<dbReference type="EMBL" id="CAJOBG010107062">
    <property type="protein sequence ID" value="CAF4726213.1"/>
    <property type="molecule type" value="Genomic_DNA"/>
</dbReference>
<accession>A0A821JV61</accession>
<evidence type="ECO:0000313" key="1">
    <source>
        <dbReference type="EMBL" id="CAF4131243.1"/>
    </source>
</evidence>
<evidence type="ECO:0000313" key="3">
    <source>
        <dbReference type="Proteomes" id="UP000663866"/>
    </source>
</evidence>
<comment type="caution">
    <text evidence="2">The sequence shown here is derived from an EMBL/GenBank/DDBJ whole genome shotgun (WGS) entry which is preliminary data.</text>
</comment>
<sequence length="26" mass="2863">GGQRIIIQDGERLFAITTTQTNTKNS</sequence>
<dbReference type="Proteomes" id="UP000663866">
    <property type="component" value="Unassembled WGS sequence"/>
</dbReference>
<feature type="non-terminal residue" evidence="2">
    <location>
        <position position="1"/>
    </location>
</feature>
<organism evidence="2 3">
    <name type="scientific">Rotaria magnacalcarata</name>
    <dbReference type="NCBI Taxonomy" id="392030"/>
    <lineage>
        <taxon>Eukaryota</taxon>
        <taxon>Metazoa</taxon>
        <taxon>Spiralia</taxon>
        <taxon>Gnathifera</taxon>
        <taxon>Rotifera</taxon>
        <taxon>Eurotatoria</taxon>
        <taxon>Bdelloidea</taxon>
        <taxon>Philodinida</taxon>
        <taxon>Philodinidae</taxon>
        <taxon>Rotaria</taxon>
    </lineage>
</organism>
<reference evidence="2" key="1">
    <citation type="submission" date="2021-02" db="EMBL/GenBank/DDBJ databases">
        <authorList>
            <person name="Nowell W R."/>
        </authorList>
    </citation>
    <scope>NUCLEOTIDE SEQUENCE</scope>
</reference>
<dbReference type="AlphaFoldDB" id="A0A821JV61"/>
<keyword evidence="3" id="KW-1185">Reference proteome</keyword>
<dbReference type="Proteomes" id="UP000681720">
    <property type="component" value="Unassembled WGS sequence"/>
</dbReference>
<protein>
    <submittedName>
        <fullName evidence="2">Uncharacterized protein</fullName>
    </submittedName>
</protein>
<dbReference type="EMBL" id="CAJOBJ010009168">
    <property type="protein sequence ID" value="CAF4131243.1"/>
    <property type="molecule type" value="Genomic_DNA"/>
</dbReference>